<evidence type="ECO:0000313" key="2">
    <source>
        <dbReference type="Proteomes" id="UP000539957"/>
    </source>
</evidence>
<dbReference type="InterPro" id="IPR018599">
    <property type="entry name" value="DUF2026"/>
</dbReference>
<keyword evidence="2" id="KW-1185">Reference proteome</keyword>
<comment type="caution">
    <text evidence="1">The sequence shown here is derived from an EMBL/GenBank/DDBJ whole genome shotgun (WGS) entry which is preliminary data.</text>
</comment>
<dbReference type="InterPro" id="IPR023107">
    <property type="entry name" value="Atu2299-like_dom_sf"/>
</dbReference>
<proteinExistence type="predicted"/>
<dbReference type="SUPFAM" id="SSF54001">
    <property type="entry name" value="Cysteine proteinases"/>
    <property type="match status" value="1"/>
</dbReference>
<gene>
    <name evidence="1" type="ORF">HNP32_003395</name>
</gene>
<dbReference type="InterPro" id="IPR038765">
    <property type="entry name" value="Papain-like_cys_pep_sf"/>
</dbReference>
<dbReference type="Gene3D" id="3.10.550.10">
    <property type="entry name" value="Hypothetical protein Atu2299"/>
    <property type="match status" value="1"/>
</dbReference>
<sequence>MSRFLIPLSEYNRIYQVTHGVSQTFGGAEKGCIFFACCGALILNKHYKIKASAVAGAFALCVNDTPEVAFFGENQGGRIVVSLKGFHMWVQTETHLIDFMAPIFPESFVDQKLSVPRKMLQRSMSSEASSLDAVNTPGDFYTIPDLELTNVLLDKFLDRPAMRDLLNIVDTWHGARRKPQLPSITMGDSAGDTHRLTLPRTTACGSW</sequence>
<dbReference type="RefSeq" id="WP_184273244.1">
    <property type="nucleotide sequence ID" value="NZ_CP194722.1"/>
</dbReference>
<dbReference type="AlphaFoldDB" id="A0A7W7N5V6"/>
<organism evidence="1 2">
    <name type="scientific">Brevundimonas bullata</name>
    <dbReference type="NCBI Taxonomy" id="13160"/>
    <lineage>
        <taxon>Bacteria</taxon>
        <taxon>Pseudomonadati</taxon>
        <taxon>Pseudomonadota</taxon>
        <taxon>Alphaproteobacteria</taxon>
        <taxon>Caulobacterales</taxon>
        <taxon>Caulobacteraceae</taxon>
        <taxon>Brevundimonas</taxon>
    </lineage>
</organism>
<dbReference type="Proteomes" id="UP000539957">
    <property type="component" value="Unassembled WGS sequence"/>
</dbReference>
<dbReference type="Pfam" id="PF09641">
    <property type="entry name" value="DUF2026"/>
    <property type="match status" value="1"/>
</dbReference>
<reference evidence="1 2" key="1">
    <citation type="submission" date="2020-08" db="EMBL/GenBank/DDBJ databases">
        <title>Functional genomics of gut bacteria from endangered species of beetles.</title>
        <authorList>
            <person name="Carlos-Shanley C."/>
        </authorList>
    </citation>
    <scope>NUCLEOTIDE SEQUENCE [LARGE SCALE GENOMIC DNA]</scope>
    <source>
        <strain evidence="1 2">S00123</strain>
    </source>
</reference>
<evidence type="ECO:0000313" key="1">
    <source>
        <dbReference type="EMBL" id="MBB4799637.1"/>
    </source>
</evidence>
<name>A0A7W7N5V6_9CAUL</name>
<dbReference type="EMBL" id="JACHKY010000006">
    <property type="protein sequence ID" value="MBB4799637.1"/>
    <property type="molecule type" value="Genomic_DNA"/>
</dbReference>
<protein>
    <submittedName>
        <fullName evidence="1">Uncharacterized protein</fullName>
    </submittedName>
</protein>
<accession>A0A7W7N5V6</accession>